<dbReference type="InterPro" id="IPR016163">
    <property type="entry name" value="Ald_DH_C"/>
</dbReference>
<dbReference type="SUPFAM" id="SSF53720">
    <property type="entry name" value="ALDH-like"/>
    <property type="match status" value="1"/>
</dbReference>
<dbReference type="InterPro" id="IPR016161">
    <property type="entry name" value="Ald_DH/histidinol_DH"/>
</dbReference>
<feature type="transmembrane region" description="Helical" evidence="5">
    <location>
        <begin position="42"/>
        <end position="60"/>
    </location>
</feature>
<dbReference type="FunFam" id="3.40.605.10:FF:000007">
    <property type="entry name" value="NAD/NADP-dependent betaine aldehyde dehydrogenase"/>
    <property type="match status" value="1"/>
</dbReference>
<feature type="domain" description="Aldehyde dehydrogenase" evidence="6">
    <location>
        <begin position="179"/>
        <end position="518"/>
    </location>
</feature>
<dbReference type="PANTHER" id="PTHR11699">
    <property type="entry name" value="ALDEHYDE DEHYDROGENASE-RELATED"/>
    <property type="match status" value="1"/>
</dbReference>
<dbReference type="InterPro" id="IPR015590">
    <property type="entry name" value="Aldehyde_DH_dom"/>
</dbReference>
<dbReference type="FunFam" id="3.40.309.10:FF:000001">
    <property type="entry name" value="Mitochondrial aldehyde dehydrogenase 2"/>
    <property type="match status" value="1"/>
</dbReference>
<keyword evidence="5" id="KW-0472">Membrane</keyword>
<evidence type="ECO:0000313" key="7">
    <source>
        <dbReference type="EMBL" id="KAG5674137.1"/>
    </source>
</evidence>
<dbReference type="InterPro" id="IPR016160">
    <property type="entry name" value="Ald_DH_CS_CYS"/>
</dbReference>
<gene>
    <name evidence="7" type="ORF">PVAND_004122</name>
</gene>
<dbReference type="InterPro" id="IPR029510">
    <property type="entry name" value="Ald_DH_CS_GLU"/>
</dbReference>
<comment type="similarity">
    <text evidence="1 4">Belongs to the aldehyde dehydrogenase family.</text>
</comment>
<reference evidence="7" key="1">
    <citation type="submission" date="2021-03" db="EMBL/GenBank/DDBJ databases">
        <title>Chromosome level genome of the anhydrobiotic midge Polypedilum vanderplanki.</title>
        <authorList>
            <person name="Yoshida Y."/>
            <person name="Kikawada T."/>
            <person name="Gusev O."/>
        </authorList>
    </citation>
    <scope>NUCLEOTIDE SEQUENCE</scope>
    <source>
        <strain evidence="7">NIAS01</strain>
        <tissue evidence="7">Whole body or cell culture</tissue>
    </source>
</reference>
<dbReference type="PROSITE" id="PS00070">
    <property type="entry name" value="ALDEHYDE_DEHYDR_CYS"/>
    <property type="match status" value="1"/>
</dbReference>
<evidence type="ECO:0000256" key="1">
    <source>
        <dbReference type="ARBA" id="ARBA00009986"/>
    </source>
</evidence>
<accession>A0A9J6BW28</accession>
<comment type="caution">
    <text evidence="7">The sequence shown here is derived from an EMBL/GenBank/DDBJ whole genome shotgun (WGS) entry which is preliminary data.</text>
</comment>
<dbReference type="OrthoDB" id="310895at2759"/>
<keyword evidence="5" id="KW-1133">Transmembrane helix</keyword>
<evidence type="ECO:0000256" key="4">
    <source>
        <dbReference type="RuleBase" id="RU003345"/>
    </source>
</evidence>
<evidence type="ECO:0000256" key="3">
    <source>
        <dbReference type="PROSITE-ProRule" id="PRU10007"/>
    </source>
</evidence>
<dbReference type="EMBL" id="JADBJN010000003">
    <property type="protein sequence ID" value="KAG5674137.1"/>
    <property type="molecule type" value="Genomic_DNA"/>
</dbReference>
<dbReference type="PROSITE" id="PS00687">
    <property type="entry name" value="ALDEHYDE_DEHYDR_GLU"/>
    <property type="match status" value="1"/>
</dbReference>
<protein>
    <recommendedName>
        <fullName evidence="6">Aldehyde dehydrogenase domain-containing protein</fullName>
    </recommendedName>
</protein>
<dbReference type="AlphaFoldDB" id="A0A9J6BW28"/>
<proteinExistence type="inferred from homology"/>
<dbReference type="Proteomes" id="UP001107558">
    <property type="component" value="Chromosome 3"/>
</dbReference>
<evidence type="ECO:0000256" key="2">
    <source>
        <dbReference type="ARBA" id="ARBA00023002"/>
    </source>
</evidence>
<feature type="active site" evidence="3">
    <location>
        <position position="295"/>
    </location>
</feature>
<dbReference type="Pfam" id="PF00171">
    <property type="entry name" value="Aldedh"/>
    <property type="match status" value="2"/>
</dbReference>
<sequence length="526" mass="57760">MDQSARARLMHKLADLIDRDSDIIANVESLDNGNLLKWRNSMFFFVQCCFVIMLVMQTNFTVGQFQVMLFINNEFVESVTKKTFVTSNPANGKKLADVAEGDKDDVNLAVEAAKKAFKRSSEWRNMDQSARARLMHKLADLIDRDSDIIANVESLDNGKPFKMAKLDVYFVQCCSLLCCYVRKEPIGVCGQIIPWNYPALMVVFKLAPILATGCVSILKPAEQTPLSALYIASLVKEAGIPAGVVNVITGYGPTAGAAIASHPDIRKVAFTGSTEVGKLIMEAAAKSNLKKVSLELGGKSPLVIFDDVNLDEVVPLAQDAIFTNSGQICCGGSRTFVQERIYDEFVKRTVENAKKRKVGCPFKEDTVQGPQVDQDTFDKILKYIDYGKEDGAKLEAGGKRWGNEGFYIEPTVFSNVTDDMRIAQDEIFGPVQSILKFKTIDEVIERANNTTYGLAAGVFTNDINKALTFANAVEAGSVWVNCYNATNVCSPFGGYKQSGIGRELGEEGINLYLETKAVSIKLPAKN</sequence>
<keyword evidence="2 4" id="KW-0560">Oxidoreductase</keyword>
<evidence type="ECO:0000256" key="5">
    <source>
        <dbReference type="SAM" id="Phobius"/>
    </source>
</evidence>
<dbReference type="Gene3D" id="3.40.309.10">
    <property type="entry name" value="Aldehyde Dehydrogenase, Chain A, domain 2"/>
    <property type="match status" value="1"/>
</dbReference>
<dbReference type="InterPro" id="IPR016162">
    <property type="entry name" value="Ald_DH_N"/>
</dbReference>
<keyword evidence="8" id="KW-1185">Reference proteome</keyword>
<dbReference type="FunFam" id="3.40.605.10:FF:000026">
    <property type="entry name" value="Aldehyde dehydrogenase, putative"/>
    <property type="match status" value="1"/>
</dbReference>
<dbReference type="GO" id="GO:0016620">
    <property type="term" value="F:oxidoreductase activity, acting on the aldehyde or oxo group of donors, NAD or NADP as acceptor"/>
    <property type="evidence" value="ECO:0007669"/>
    <property type="project" value="InterPro"/>
</dbReference>
<keyword evidence="5" id="KW-0812">Transmembrane</keyword>
<dbReference type="Gene3D" id="3.40.605.10">
    <property type="entry name" value="Aldehyde Dehydrogenase, Chain A, domain 1"/>
    <property type="match status" value="1"/>
</dbReference>
<organism evidence="7 8">
    <name type="scientific">Polypedilum vanderplanki</name>
    <name type="common">Sleeping chironomid midge</name>
    <dbReference type="NCBI Taxonomy" id="319348"/>
    <lineage>
        <taxon>Eukaryota</taxon>
        <taxon>Metazoa</taxon>
        <taxon>Ecdysozoa</taxon>
        <taxon>Arthropoda</taxon>
        <taxon>Hexapoda</taxon>
        <taxon>Insecta</taxon>
        <taxon>Pterygota</taxon>
        <taxon>Neoptera</taxon>
        <taxon>Endopterygota</taxon>
        <taxon>Diptera</taxon>
        <taxon>Nematocera</taxon>
        <taxon>Chironomoidea</taxon>
        <taxon>Chironomidae</taxon>
        <taxon>Chironominae</taxon>
        <taxon>Polypedilum</taxon>
        <taxon>Polypedilum</taxon>
    </lineage>
</organism>
<feature type="domain" description="Aldehyde dehydrogenase" evidence="6">
    <location>
        <begin position="76"/>
        <end position="169"/>
    </location>
</feature>
<evidence type="ECO:0000259" key="6">
    <source>
        <dbReference type="Pfam" id="PF00171"/>
    </source>
</evidence>
<evidence type="ECO:0000313" key="8">
    <source>
        <dbReference type="Proteomes" id="UP001107558"/>
    </source>
</evidence>
<name>A0A9J6BW28_POLVA</name>